<evidence type="ECO:0000256" key="1">
    <source>
        <dbReference type="SAM" id="MobiDB-lite"/>
    </source>
</evidence>
<comment type="caution">
    <text evidence="2">The sequence shown here is derived from an EMBL/GenBank/DDBJ whole genome shotgun (WGS) entry which is preliminary data.</text>
</comment>
<protein>
    <submittedName>
        <fullName evidence="2">Uncharacterized protein</fullName>
    </submittedName>
</protein>
<feature type="compositionally biased region" description="Basic and acidic residues" evidence="1">
    <location>
        <begin position="163"/>
        <end position="174"/>
    </location>
</feature>
<reference evidence="2" key="1">
    <citation type="journal article" date="2022" name="Plant J.">
        <title>Strategies of tolerance reflected in two North American maple genomes.</title>
        <authorList>
            <person name="McEvoy S.L."/>
            <person name="Sezen U.U."/>
            <person name="Trouern-Trend A."/>
            <person name="McMahon S.M."/>
            <person name="Schaberg P.G."/>
            <person name="Yang J."/>
            <person name="Wegrzyn J.L."/>
            <person name="Swenson N.G."/>
        </authorList>
    </citation>
    <scope>NUCLEOTIDE SEQUENCE</scope>
    <source>
        <strain evidence="2">NS2018</strain>
    </source>
</reference>
<sequence length="194" mass="21252">MVLRIGTEVDAVNVVAAVNDCKPANGIAGFVIDVKVLFVDVQCSQITTDKDQGELSAEGIPHQAGLRVSTELPGTRGEHLGSAMGQMEVEEDTFEEEMLEEERGGPPEELEEVVNSEVMKLSCSSSKCLIFLAFVLLLSARELESRHLTPSVERRKNLSLSIERTKEVGREAMKNQKAAWPKRSSPGGPDQQHH</sequence>
<dbReference type="Proteomes" id="UP001168877">
    <property type="component" value="Unassembled WGS sequence"/>
</dbReference>
<gene>
    <name evidence="2" type="ORF">LWI29_034011</name>
</gene>
<proteinExistence type="predicted"/>
<keyword evidence="3" id="KW-1185">Reference proteome</keyword>
<evidence type="ECO:0000313" key="3">
    <source>
        <dbReference type="Proteomes" id="UP001168877"/>
    </source>
</evidence>
<evidence type="ECO:0000313" key="2">
    <source>
        <dbReference type="EMBL" id="KAK0579959.1"/>
    </source>
</evidence>
<dbReference type="AlphaFoldDB" id="A0AA39RZI5"/>
<name>A0AA39RZI5_ACESA</name>
<feature type="region of interest" description="Disordered" evidence="1">
    <location>
        <begin position="163"/>
        <end position="194"/>
    </location>
</feature>
<accession>A0AA39RZI5</accession>
<dbReference type="EMBL" id="JAUESC010000385">
    <property type="protein sequence ID" value="KAK0579959.1"/>
    <property type="molecule type" value="Genomic_DNA"/>
</dbReference>
<reference evidence="2" key="2">
    <citation type="submission" date="2023-06" db="EMBL/GenBank/DDBJ databases">
        <authorList>
            <person name="Swenson N.G."/>
            <person name="Wegrzyn J.L."/>
            <person name="Mcevoy S.L."/>
        </authorList>
    </citation>
    <scope>NUCLEOTIDE SEQUENCE</scope>
    <source>
        <strain evidence="2">NS2018</strain>
        <tissue evidence="2">Leaf</tissue>
    </source>
</reference>
<organism evidence="2 3">
    <name type="scientific">Acer saccharum</name>
    <name type="common">Sugar maple</name>
    <dbReference type="NCBI Taxonomy" id="4024"/>
    <lineage>
        <taxon>Eukaryota</taxon>
        <taxon>Viridiplantae</taxon>
        <taxon>Streptophyta</taxon>
        <taxon>Embryophyta</taxon>
        <taxon>Tracheophyta</taxon>
        <taxon>Spermatophyta</taxon>
        <taxon>Magnoliopsida</taxon>
        <taxon>eudicotyledons</taxon>
        <taxon>Gunneridae</taxon>
        <taxon>Pentapetalae</taxon>
        <taxon>rosids</taxon>
        <taxon>malvids</taxon>
        <taxon>Sapindales</taxon>
        <taxon>Sapindaceae</taxon>
        <taxon>Hippocastanoideae</taxon>
        <taxon>Acereae</taxon>
        <taxon>Acer</taxon>
    </lineage>
</organism>